<reference evidence="3 4" key="1">
    <citation type="submission" date="2023-08" db="EMBL/GenBank/DDBJ databases">
        <title>A Necator americanus chromosomal reference genome.</title>
        <authorList>
            <person name="Ilik V."/>
            <person name="Petrzelkova K.J."/>
            <person name="Pardy F."/>
            <person name="Fuh T."/>
            <person name="Niatou-Singa F.S."/>
            <person name="Gouil Q."/>
            <person name="Baker L."/>
            <person name="Ritchie M.E."/>
            <person name="Jex A.R."/>
            <person name="Gazzola D."/>
            <person name="Li H."/>
            <person name="Toshio Fujiwara R."/>
            <person name="Zhan B."/>
            <person name="Aroian R.V."/>
            <person name="Pafco B."/>
            <person name="Schwarz E.M."/>
        </authorList>
    </citation>
    <scope>NUCLEOTIDE SEQUENCE [LARGE SCALE GENOMIC DNA]</scope>
    <source>
        <strain evidence="3 4">Aroian</strain>
        <tissue evidence="3">Whole animal</tissue>
    </source>
</reference>
<keyword evidence="2" id="KW-0472">Membrane</keyword>
<dbReference type="Proteomes" id="UP001303046">
    <property type="component" value="Unassembled WGS sequence"/>
</dbReference>
<evidence type="ECO:0000313" key="4">
    <source>
        <dbReference type="Proteomes" id="UP001303046"/>
    </source>
</evidence>
<feature type="transmembrane region" description="Helical" evidence="2">
    <location>
        <begin position="478"/>
        <end position="501"/>
    </location>
</feature>
<keyword evidence="4" id="KW-1185">Reference proteome</keyword>
<evidence type="ECO:0008006" key="5">
    <source>
        <dbReference type="Google" id="ProtNLM"/>
    </source>
</evidence>
<accession>A0ABR1CKN3</accession>
<name>A0ABR1CKN3_NECAM</name>
<dbReference type="PANTHER" id="PTHR47518:SF11">
    <property type="entry name" value="SERPENTINE RECEPTOR, CLASS E (EPSILON)-RELATED"/>
    <property type="match status" value="1"/>
</dbReference>
<protein>
    <recommendedName>
        <fullName evidence="5">G-protein coupled receptors family 1 profile domain-containing protein</fullName>
    </recommendedName>
</protein>
<organism evidence="3 4">
    <name type="scientific">Necator americanus</name>
    <name type="common">Human hookworm</name>
    <dbReference type="NCBI Taxonomy" id="51031"/>
    <lineage>
        <taxon>Eukaryota</taxon>
        <taxon>Metazoa</taxon>
        <taxon>Ecdysozoa</taxon>
        <taxon>Nematoda</taxon>
        <taxon>Chromadorea</taxon>
        <taxon>Rhabditida</taxon>
        <taxon>Rhabditina</taxon>
        <taxon>Rhabditomorpha</taxon>
        <taxon>Strongyloidea</taxon>
        <taxon>Ancylostomatidae</taxon>
        <taxon>Bunostominae</taxon>
        <taxon>Necator</taxon>
    </lineage>
</organism>
<dbReference type="InterPro" id="IPR004151">
    <property type="entry name" value="7TM_GPCR_serpentine_rcpt_Sre"/>
</dbReference>
<feature type="transmembrane region" description="Helical" evidence="2">
    <location>
        <begin position="124"/>
        <end position="147"/>
    </location>
</feature>
<proteinExistence type="inferred from homology"/>
<gene>
    <name evidence="3" type="primary">Necator_chrII.g8618</name>
    <name evidence="3" type="ORF">RB195_020823</name>
</gene>
<evidence type="ECO:0000313" key="3">
    <source>
        <dbReference type="EMBL" id="KAK6738962.1"/>
    </source>
</evidence>
<feature type="transmembrane region" description="Helical" evidence="2">
    <location>
        <begin position="85"/>
        <end position="103"/>
    </location>
</feature>
<feature type="transmembrane region" description="Helical" evidence="2">
    <location>
        <begin position="331"/>
        <end position="359"/>
    </location>
</feature>
<evidence type="ECO:0000256" key="2">
    <source>
        <dbReference type="SAM" id="Phobius"/>
    </source>
</evidence>
<feature type="transmembrane region" description="Helical" evidence="2">
    <location>
        <begin position="448"/>
        <end position="472"/>
    </location>
</feature>
<dbReference type="Pfam" id="PF03125">
    <property type="entry name" value="Sre"/>
    <property type="match status" value="2"/>
</dbReference>
<sequence length="627" mass="71388">MTYAELDVWDYIFFTFETILNVLFVPIVCFLFYICITQKNLHVNFRSTLFVTGVGYLICAIHRLVLVPTRLCCIARRMTPFVNQIMVAQFTGGYIAVFGWLFVAVERATATVFTNKYEANCTGWLMPTVLCGAVLVLTALVDVLGIFKLVNNFRLYLISLNTFLIAVSFVAFIIIVLFNKSAYRNRHNTMMQLGSRYQLDENIRGACYVIPVALNDLIVKIIFSCLMGYSMFFTDIPLGQNTSHLSHAYDLLSAYQRTFFGLALTLRSQKLDHIMKREKKTVKVIDGMLLSKLCCTRPKCKDPALYELILVVAHLSNLKKSLKFVGKELDVWNYVFFIFETTLNVLFIPIVCFLFYICITQKNLHVNFRSTLFVTGLGYLSCAIHRLILVPTRMCCIAQRNTPFVNQLAIVQSVGSYIAIFGWVFVAVERAAATVFTNKYEANCNGWLMPTVLCGTVVVLTALIMVVGYLRLVNNFEMYIMGLNSFLIAVCFAAFIIIVLFNKSAYRKRHNSMMQLGSRYQIDENIRGACYVIPVALNDLIVKVIFFCLLAYSLFFTDIPLGQDTTHLSHAYDVLLAYQRIFFGLALTIRSQKVDHIMRRETKTMKATANEAPAASNYHNELKAMWA</sequence>
<feature type="transmembrane region" description="Helical" evidence="2">
    <location>
        <begin position="206"/>
        <end position="229"/>
    </location>
</feature>
<comment type="caution">
    <text evidence="3">The sequence shown here is derived from an EMBL/GenBank/DDBJ whole genome shotgun (WGS) entry which is preliminary data.</text>
</comment>
<feature type="transmembrane region" description="Helical" evidence="2">
    <location>
        <begin position="529"/>
        <end position="555"/>
    </location>
</feature>
<feature type="transmembrane region" description="Helical" evidence="2">
    <location>
        <begin position="48"/>
        <end position="65"/>
    </location>
</feature>
<dbReference type="InterPro" id="IPR052854">
    <property type="entry name" value="Serpentine_rcpt_epsilon"/>
</dbReference>
<feature type="transmembrane region" description="Helical" evidence="2">
    <location>
        <begin position="153"/>
        <end position="178"/>
    </location>
</feature>
<keyword evidence="2" id="KW-0812">Transmembrane</keyword>
<dbReference type="PANTHER" id="PTHR47518">
    <property type="entry name" value="SERPENTINE RECEPTOR CLASS EPSILON-13-RELATED"/>
    <property type="match status" value="1"/>
</dbReference>
<comment type="similarity">
    <text evidence="1">Belongs to the nematode receptor-like protein sre family.</text>
</comment>
<feature type="transmembrane region" description="Helical" evidence="2">
    <location>
        <begin position="12"/>
        <end position="36"/>
    </location>
</feature>
<feature type="transmembrane region" description="Helical" evidence="2">
    <location>
        <begin position="371"/>
        <end position="389"/>
    </location>
</feature>
<dbReference type="EMBL" id="JAVFWL010000002">
    <property type="protein sequence ID" value="KAK6738962.1"/>
    <property type="molecule type" value="Genomic_DNA"/>
</dbReference>
<feature type="transmembrane region" description="Helical" evidence="2">
    <location>
        <begin position="409"/>
        <end position="428"/>
    </location>
</feature>
<feature type="transmembrane region" description="Helical" evidence="2">
    <location>
        <begin position="570"/>
        <end position="589"/>
    </location>
</feature>
<keyword evidence="2" id="KW-1133">Transmembrane helix</keyword>
<evidence type="ECO:0000256" key="1">
    <source>
        <dbReference type="ARBA" id="ARBA00006803"/>
    </source>
</evidence>